<sequence>MRPALWLLLAIATAAAVYVSTFADYTGTTRVLASVGSGVVFVGSALGLWLTSSKE</sequence>
<evidence type="ECO:0000313" key="2">
    <source>
        <dbReference type="EMBL" id="UZX21196.1"/>
    </source>
</evidence>
<evidence type="ECO:0000256" key="1">
    <source>
        <dbReference type="SAM" id="Phobius"/>
    </source>
</evidence>
<gene>
    <name evidence="2" type="ORF">LDH80_10910</name>
</gene>
<reference evidence="2" key="1">
    <citation type="submission" date="2021-09" db="EMBL/GenBank/DDBJ databases">
        <title>Complete genome sequence and metabolic characterization of Streptomyces tanashiensis DSM 731 the producer of antibacterial Kalafungin and diverse secondary metabolites.</title>
        <authorList>
            <person name="Abbasi M.N."/>
            <person name="Anwar M.N."/>
            <person name="Alam K."/>
            <person name="Shoaib M."/>
            <person name="Lin Z."/>
            <person name="Hayat M."/>
            <person name="Ali M.I."/>
            <person name="Malik H.M.T."/>
            <person name="Ahmed I."/>
            <person name="Li A."/>
            <person name="Hailong Wang H."/>
            <person name="Zhang Y."/>
        </authorList>
    </citation>
    <scope>NUCLEOTIDE SEQUENCE</scope>
    <source>
        <strain evidence="2">Kala</strain>
    </source>
</reference>
<keyword evidence="3" id="KW-1185">Reference proteome</keyword>
<accession>A0ABY6QVG2</accession>
<evidence type="ECO:0000313" key="3">
    <source>
        <dbReference type="Proteomes" id="UP001164506"/>
    </source>
</evidence>
<organism evidence="2 3">
    <name type="scientific">Streptomyces tanashiensis</name>
    <dbReference type="NCBI Taxonomy" id="67367"/>
    <lineage>
        <taxon>Bacteria</taxon>
        <taxon>Bacillati</taxon>
        <taxon>Actinomycetota</taxon>
        <taxon>Actinomycetes</taxon>
        <taxon>Kitasatosporales</taxon>
        <taxon>Streptomycetaceae</taxon>
        <taxon>Streptomyces</taxon>
    </lineage>
</organism>
<dbReference type="Proteomes" id="UP001164506">
    <property type="component" value="Chromosome"/>
</dbReference>
<dbReference type="GeneID" id="95599952"/>
<protein>
    <submittedName>
        <fullName evidence="2">Uncharacterized protein</fullName>
    </submittedName>
</protein>
<proteinExistence type="predicted"/>
<keyword evidence="1" id="KW-0472">Membrane</keyword>
<dbReference type="RefSeq" id="WP_267258632.1">
    <property type="nucleotide sequence ID" value="NZ_CP084204.1"/>
</dbReference>
<keyword evidence="1" id="KW-0812">Transmembrane</keyword>
<dbReference type="EMBL" id="CP084204">
    <property type="protein sequence ID" value="UZX21196.1"/>
    <property type="molecule type" value="Genomic_DNA"/>
</dbReference>
<keyword evidence="1" id="KW-1133">Transmembrane helix</keyword>
<feature type="transmembrane region" description="Helical" evidence="1">
    <location>
        <begin position="31"/>
        <end position="50"/>
    </location>
</feature>
<name>A0ABY6QVG2_9ACTN</name>